<dbReference type="AlphaFoldDB" id="A0A4Q7J3H8"/>
<comment type="caution">
    <text evidence="2">The sequence shown here is derived from an EMBL/GenBank/DDBJ whole genome shotgun (WGS) entry which is preliminary data.</text>
</comment>
<reference evidence="2 3" key="1">
    <citation type="submission" date="2019-02" db="EMBL/GenBank/DDBJ databases">
        <title>Draft genome sequence of Amycolatopsis sp. 8-3EHSu isolated from roots of Suaeda maritima.</title>
        <authorList>
            <person name="Duangmal K."/>
            <person name="Chantavorakit T."/>
        </authorList>
    </citation>
    <scope>NUCLEOTIDE SEQUENCE [LARGE SCALE GENOMIC DNA]</scope>
    <source>
        <strain evidence="2 3">8-3EHSu</strain>
    </source>
</reference>
<sequence>MRIRIEGAQAEIAATVAVLATVIEVREVSRFYPNRDTTTGRGRVYLATTPPTSTREGSR</sequence>
<evidence type="ECO:0000313" key="3">
    <source>
        <dbReference type="Proteomes" id="UP000292003"/>
    </source>
</evidence>
<keyword evidence="3" id="KW-1185">Reference proteome</keyword>
<accession>A0A4Q7J3H8</accession>
<evidence type="ECO:0000256" key="1">
    <source>
        <dbReference type="SAM" id="MobiDB-lite"/>
    </source>
</evidence>
<feature type="compositionally biased region" description="Polar residues" evidence="1">
    <location>
        <begin position="49"/>
        <end position="59"/>
    </location>
</feature>
<gene>
    <name evidence="2" type="ORF">EWH70_27640</name>
</gene>
<protein>
    <submittedName>
        <fullName evidence="2">Uncharacterized protein</fullName>
    </submittedName>
</protein>
<feature type="region of interest" description="Disordered" evidence="1">
    <location>
        <begin position="36"/>
        <end position="59"/>
    </location>
</feature>
<dbReference type="RefSeq" id="WP_130478446.1">
    <property type="nucleotide sequence ID" value="NZ_SFCC01000015.1"/>
</dbReference>
<organism evidence="2 3">
    <name type="scientific">Amycolatopsis suaedae</name>
    <dbReference type="NCBI Taxonomy" id="2510978"/>
    <lineage>
        <taxon>Bacteria</taxon>
        <taxon>Bacillati</taxon>
        <taxon>Actinomycetota</taxon>
        <taxon>Actinomycetes</taxon>
        <taxon>Pseudonocardiales</taxon>
        <taxon>Pseudonocardiaceae</taxon>
        <taxon>Amycolatopsis</taxon>
    </lineage>
</organism>
<dbReference type="EMBL" id="SFCC01000015">
    <property type="protein sequence ID" value="RZQ60873.1"/>
    <property type="molecule type" value="Genomic_DNA"/>
</dbReference>
<proteinExistence type="predicted"/>
<name>A0A4Q7J3H8_9PSEU</name>
<dbReference type="Proteomes" id="UP000292003">
    <property type="component" value="Unassembled WGS sequence"/>
</dbReference>
<evidence type="ECO:0000313" key="2">
    <source>
        <dbReference type="EMBL" id="RZQ60873.1"/>
    </source>
</evidence>